<name>A0A2X0ULD5_9ACTO</name>
<dbReference type="OrthoDB" id="24041at2"/>
<evidence type="ECO:0000259" key="5">
    <source>
        <dbReference type="PROSITE" id="PS50975"/>
    </source>
</evidence>
<keyword evidence="3 4" id="KW-0067">ATP-binding</keyword>
<dbReference type="PROSITE" id="PS50975">
    <property type="entry name" value="ATP_GRASP"/>
    <property type="match status" value="1"/>
</dbReference>
<keyword evidence="7" id="KW-1185">Reference proteome</keyword>
<dbReference type="Proteomes" id="UP000250192">
    <property type="component" value="Unassembled WGS sequence"/>
</dbReference>
<dbReference type="Pfam" id="PF02655">
    <property type="entry name" value="ATP-grasp_3"/>
    <property type="match status" value="1"/>
</dbReference>
<organism evidence="6 7">
    <name type="scientific">Schaalia odontolytica</name>
    <dbReference type="NCBI Taxonomy" id="1660"/>
    <lineage>
        <taxon>Bacteria</taxon>
        <taxon>Bacillati</taxon>
        <taxon>Actinomycetota</taxon>
        <taxon>Actinomycetes</taxon>
        <taxon>Actinomycetales</taxon>
        <taxon>Actinomycetaceae</taxon>
        <taxon>Schaalia</taxon>
    </lineage>
</organism>
<evidence type="ECO:0000256" key="2">
    <source>
        <dbReference type="ARBA" id="ARBA00022741"/>
    </source>
</evidence>
<evidence type="ECO:0000313" key="6">
    <source>
        <dbReference type="EMBL" id="SPT56460.1"/>
    </source>
</evidence>
<evidence type="ECO:0000256" key="4">
    <source>
        <dbReference type="PROSITE-ProRule" id="PRU00409"/>
    </source>
</evidence>
<dbReference type="PANTHER" id="PTHR43585:SF2">
    <property type="entry name" value="ATP-GRASP ENZYME FSQD"/>
    <property type="match status" value="1"/>
</dbReference>
<protein>
    <submittedName>
        <fullName evidence="6">Argininosuccinate lyase</fullName>
    </submittedName>
</protein>
<evidence type="ECO:0000256" key="3">
    <source>
        <dbReference type="ARBA" id="ARBA00022840"/>
    </source>
</evidence>
<dbReference type="SUPFAM" id="SSF56059">
    <property type="entry name" value="Glutathione synthetase ATP-binding domain-like"/>
    <property type="match status" value="1"/>
</dbReference>
<dbReference type="InterPro" id="IPR052032">
    <property type="entry name" value="ATP-dep_AA_Ligase"/>
</dbReference>
<dbReference type="GO" id="GO:0046872">
    <property type="term" value="F:metal ion binding"/>
    <property type="evidence" value="ECO:0007669"/>
    <property type="project" value="InterPro"/>
</dbReference>
<keyword evidence="1" id="KW-0436">Ligase</keyword>
<keyword evidence="2 4" id="KW-0547">Nucleotide-binding</keyword>
<dbReference type="AlphaFoldDB" id="A0A2X0ULD5"/>
<dbReference type="RefSeq" id="WP_111824445.1">
    <property type="nucleotide sequence ID" value="NZ_CBDERX010000035.1"/>
</dbReference>
<sequence>MLHAYIIQPRIEVISAFMELGYRVTQILESPRFTQEAFHEKCDSIVVSNIGDPFELVDAICHRDPNVNGTNSICIGLGDLSSLVASVVNELLGVDKTTFTSLSTLFVLKNKPLLRSLLSSSLPQYSGYFRVVYSVDEIKDALRKVRGGLVVKPFDGSGSLGVFRLLSEDDIMKNLARFSFPALAEELFSGSEYSVEVMTIDGQHQPLAVTQKVLGGESEVVEVGQIQPADIDEATRIRLIEATTSLLDAIHFSFGLSHTEIIFDVDTPKIVESHGRVGGDRIADLMRFTTGHDAFERLAFAILERQFLPIEPIASSSRIDFVNLMDYRGSDQEWKEELLSHPNVYSAEVIKPAGDRGPIWCSADRHAFVLSVFGRDVT</sequence>
<dbReference type="InterPro" id="IPR003806">
    <property type="entry name" value="ATP-grasp_PylC-type"/>
</dbReference>
<feature type="domain" description="ATP-grasp" evidence="5">
    <location>
        <begin position="116"/>
        <end position="303"/>
    </location>
</feature>
<dbReference type="EMBL" id="UAPR01000014">
    <property type="protein sequence ID" value="SPT56460.1"/>
    <property type="molecule type" value="Genomic_DNA"/>
</dbReference>
<dbReference type="GO" id="GO:0016829">
    <property type="term" value="F:lyase activity"/>
    <property type="evidence" value="ECO:0007669"/>
    <property type="project" value="UniProtKB-KW"/>
</dbReference>
<dbReference type="GO" id="GO:0016874">
    <property type="term" value="F:ligase activity"/>
    <property type="evidence" value="ECO:0007669"/>
    <property type="project" value="UniProtKB-KW"/>
</dbReference>
<dbReference type="Gene3D" id="3.30.470.20">
    <property type="entry name" value="ATP-grasp fold, B domain"/>
    <property type="match status" value="1"/>
</dbReference>
<evidence type="ECO:0000256" key="1">
    <source>
        <dbReference type="ARBA" id="ARBA00022598"/>
    </source>
</evidence>
<evidence type="ECO:0000313" key="7">
    <source>
        <dbReference type="Proteomes" id="UP000250192"/>
    </source>
</evidence>
<proteinExistence type="predicted"/>
<dbReference type="GeneID" id="93757954"/>
<accession>A0A2X0ULD5</accession>
<gene>
    <name evidence="6" type="ORF">NCTC9935_02000</name>
</gene>
<reference evidence="6 7" key="1">
    <citation type="submission" date="2018-06" db="EMBL/GenBank/DDBJ databases">
        <authorList>
            <consortium name="Pathogen Informatics"/>
            <person name="Doyle S."/>
        </authorList>
    </citation>
    <scope>NUCLEOTIDE SEQUENCE [LARGE SCALE GENOMIC DNA]</scope>
    <source>
        <strain evidence="6 7">NCTC9935</strain>
    </source>
</reference>
<dbReference type="GO" id="GO:0005524">
    <property type="term" value="F:ATP binding"/>
    <property type="evidence" value="ECO:0007669"/>
    <property type="project" value="UniProtKB-UniRule"/>
</dbReference>
<keyword evidence="6" id="KW-0456">Lyase</keyword>
<dbReference type="PANTHER" id="PTHR43585">
    <property type="entry name" value="FUMIPYRROLE BIOSYNTHESIS PROTEIN C"/>
    <property type="match status" value="1"/>
</dbReference>
<dbReference type="InterPro" id="IPR011761">
    <property type="entry name" value="ATP-grasp"/>
</dbReference>